<accession>A0A853BJU9</accession>
<dbReference type="EMBL" id="JACCFO010000001">
    <property type="protein sequence ID" value="NYI95310.1"/>
    <property type="molecule type" value="Genomic_DNA"/>
</dbReference>
<evidence type="ECO:0000256" key="4">
    <source>
        <dbReference type="SAM" id="MobiDB-lite"/>
    </source>
</evidence>
<sequence>MRWTMAAAAAGTAAVAATAWRALPRPADLTGHTALVTGGSRGLGLLIARELGTAGCRVLVCARSGDELDTAVDDLRGRGIDAHGLACDLRVEREIAALTARVSGEFGPLDILVNNAGIIRVGPAATMSDEDVAEALDLMFWAPYRLTRAFLPELRERSGRVVTVTSIGAKVSVPHLLPYSVGKFAEAAFAEGMDAETAGDVRFTTVVPGLMRTGSHMGAEFTGRPGAEYAWFALLSGLPVLSMDAERAARAIVRGMRQGRRYIVLTPAARVAMAAKGVAPGLVQTALRATGAVLPGGPEGRLETGEQARERTGPVLRLLTRLNDTASRRFNQVPRPRPEAEMPRPEAR</sequence>
<keyword evidence="5" id="KW-0732">Signal</keyword>
<comment type="caution">
    <text evidence="7">The sequence shown here is derived from an EMBL/GenBank/DDBJ whole genome shotgun (WGS) entry which is preliminary data.</text>
</comment>
<dbReference type="Gene3D" id="3.40.50.720">
    <property type="entry name" value="NAD(P)-binding Rossmann-like Domain"/>
    <property type="match status" value="1"/>
</dbReference>
<dbReference type="Pfam" id="PF00106">
    <property type="entry name" value="adh_short"/>
    <property type="match status" value="1"/>
</dbReference>
<dbReference type="InterPro" id="IPR057326">
    <property type="entry name" value="KR_dom"/>
</dbReference>
<organism evidence="7 8">
    <name type="scientific">Streptomonospora nanhaiensis</name>
    <dbReference type="NCBI Taxonomy" id="1323731"/>
    <lineage>
        <taxon>Bacteria</taxon>
        <taxon>Bacillati</taxon>
        <taxon>Actinomycetota</taxon>
        <taxon>Actinomycetes</taxon>
        <taxon>Streptosporangiales</taxon>
        <taxon>Nocardiopsidaceae</taxon>
        <taxon>Streptomonospora</taxon>
    </lineage>
</organism>
<gene>
    <name evidence="7" type="ORF">HNR12_001587</name>
</gene>
<evidence type="ECO:0000313" key="7">
    <source>
        <dbReference type="EMBL" id="NYI95310.1"/>
    </source>
</evidence>
<dbReference type="PRINTS" id="PR00081">
    <property type="entry name" value="GDHRDH"/>
</dbReference>
<dbReference type="GO" id="GO:0016020">
    <property type="term" value="C:membrane"/>
    <property type="evidence" value="ECO:0007669"/>
    <property type="project" value="TreeGrafter"/>
</dbReference>
<keyword evidence="8" id="KW-1185">Reference proteome</keyword>
<dbReference type="InterPro" id="IPR036291">
    <property type="entry name" value="NAD(P)-bd_dom_sf"/>
</dbReference>
<dbReference type="AlphaFoldDB" id="A0A853BJU9"/>
<dbReference type="PANTHER" id="PTHR44196:SF1">
    <property type="entry name" value="DEHYDROGENASE_REDUCTASE SDR FAMILY MEMBER 7B"/>
    <property type="match status" value="1"/>
</dbReference>
<dbReference type="PANTHER" id="PTHR44196">
    <property type="entry name" value="DEHYDROGENASE/REDUCTASE SDR FAMILY MEMBER 7B"/>
    <property type="match status" value="1"/>
</dbReference>
<dbReference type="PRINTS" id="PR00080">
    <property type="entry name" value="SDRFAMILY"/>
</dbReference>
<evidence type="ECO:0000313" key="8">
    <source>
        <dbReference type="Proteomes" id="UP000575985"/>
    </source>
</evidence>
<name>A0A853BJU9_9ACTN</name>
<feature type="compositionally biased region" description="Basic and acidic residues" evidence="4">
    <location>
        <begin position="336"/>
        <end position="348"/>
    </location>
</feature>
<reference evidence="7 8" key="1">
    <citation type="submission" date="2020-07" db="EMBL/GenBank/DDBJ databases">
        <title>Sequencing the genomes of 1000 actinobacteria strains.</title>
        <authorList>
            <person name="Klenk H.-P."/>
        </authorList>
    </citation>
    <scope>NUCLEOTIDE SEQUENCE [LARGE SCALE GENOMIC DNA]</scope>
    <source>
        <strain evidence="7 8">DSM 45927</strain>
    </source>
</reference>
<dbReference type="GO" id="GO:0016491">
    <property type="term" value="F:oxidoreductase activity"/>
    <property type="evidence" value="ECO:0007669"/>
    <property type="project" value="UniProtKB-KW"/>
</dbReference>
<dbReference type="SMART" id="SM00822">
    <property type="entry name" value="PKS_KR"/>
    <property type="match status" value="1"/>
</dbReference>
<comment type="similarity">
    <text evidence="1 3">Belongs to the short-chain dehydrogenases/reductases (SDR) family.</text>
</comment>
<feature type="region of interest" description="Disordered" evidence="4">
    <location>
        <begin position="326"/>
        <end position="348"/>
    </location>
</feature>
<evidence type="ECO:0000256" key="2">
    <source>
        <dbReference type="ARBA" id="ARBA00023002"/>
    </source>
</evidence>
<evidence type="ECO:0000256" key="5">
    <source>
        <dbReference type="SAM" id="SignalP"/>
    </source>
</evidence>
<dbReference type="SUPFAM" id="SSF51735">
    <property type="entry name" value="NAD(P)-binding Rossmann-fold domains"/>
    <property type="match status" value="1"/>
</dbReference>
<keyword evidence="2" id="KW-0560">Oxidoreductase</keyword>
<dbReference type="Proteomes" id="UP000575985">
    <property type="component" value="Unassembled WGS sequence"/>
</dbReference>
<feature type="signal peptide" evidence="5">
    <location>
        <begin position="1"/>
        <end position="21"/>
    </location>
</feature>
<protein>
    <submittedName>
        <fullName evidence="7">NAD(P)-dependent dehydrogenase (Short-subunit alcohol dehydrogenase family)</fullName>
    </submittedName>
</protein>
<proteinExistence type="inferred from homology"/>
<evidence type="ECO:0000256" key="1">
    <source>
        <dbReference type="ARBA" id="ARBA00006484"/>
    </source>
</evidence>
<dbReference type="RefSeq" id="WP_179766845.1">
    <property type="nucleotide sequence ID" value="NZ_JACCFO010000001.1"/>
</dbReference>
<dbReference type="InterPro" id="IPR002347">
    <property type="entry name" value="SDR_fam"/>
</dbReference>
<evidence type="ECO:0000259" key="6">
    <source>
        <dbReference type="SMART" id="SM00822"/>
    </source>
</evidence>
<evidence type="ECO:0000256" key="3">
    <source>
        <dbReference type="RuleBase" id="RU000363"/>
    </source>
</evidence>
<feature type="domain" description="Ketoreductase" evidence="6">
    <location>
        <begin position="32"/>
        <end position="214"/>
    </location>
</feature>
<feature type="chain" id="PRO_5039116643" evidence="5">
    <location>
        <begin position="22"/>
        <end position="348"/>
    </location>
</feature>